<feature type="compositionally biased region" description="Low complexity" evidence="6">
    <location>
        <begin position="316"/>
        <end position="327"/>
    </location>
</feature>
<feature type="compositionally biased region" description="Basic residues" evidence="6">
    <location>
        <begin position="151"/>
        <end position="161"/>
    </location>
</feature>
<keyword evidence="2" id="KW-0805">Transcription regulation</keyword>
<feature type="domain" description="Zn(2)-C6 fungal-type" evidence="7">
    <location>
        <begin position="115"/>
        <end position="148"/>
    </location>
</feature>
<evidence type="ECO:0000256" key="2">
    <source>
        <dbReference type="ARBA" id="ARBA00023015"/>
    </source>
</evidence>
<keyword evidence="4" id="KW-0804">Transcription</keyword>
<dbReference type="EMBL" id="SRRM01000016">
    <property type="protein sequence ID" value="TKY86733.1"/>
    <property type="molecule type" value="Genomic_DNA"/>
</dbReference>
<feature type="compositionally biased region" description="Polar residues" evidence="6">
    <location>
        <begin position="185"/>
        <end position="195"/>
    </location>
</feature>
<dbReference type="Proteomes" id="UP000306050">
    <property type="component" value="Chromosome SGRAM_3"/>
</dbReference>
<evidence type="ECO:0000256" key="5">
    <source>
        <dbReference type="ARBA" id="ARBA00023242"/>
    </source>
</evidence>
<feature type="region of interest" description="Disordered" evidence="6">
    <location>
        <begin position="151"/>
        <end position="256"/>
    </location>
</feature>
<dbReference type="SUPFAM" id="SSF57701">
    <property type="entry name" value="Zn2/Cys6 DNA-binding domain"/>
    <property type="match status" value="1"/>
</dbReference>
<evidence type="ECO:0000256" key="1">
    <source>
        <dbReference type="ARBA" id="ARBA00004123"/>
    </source>
</evidence>
<dbReference type="CDD" id="cd12148">
    <property type="entry name" value="fungal_TF_MHR"/>
    <property type="match status" value="1"/>
</dbReference>
<keyword evidence="9" id="KW-1185">Reference proteome</keyword>
<dbReference type="AlphaFoldDB" id="A0A4U7KQZ3"/>
<keyword evidence="5" id="KW-0539">Nucleus</keyword>
<dbReference type="InterPro" id="IPR051089">
    <property type="entry name" value="prtT"/>
</dbReference>
<dbReference type="KEGG" id="sgra:EX895_004373"/>
<feature type="compositionally biased region" description="Polar residues" evidence="6">
    <location>
        <begin position="273"/>
        <end position="285"/>
    </location>
</feature>
<feature type="region of interest" description="Disordered" evidence="6">
    <location>
        <begin position="271"/>
        <end position="369"/>
    </location>
</feature>
<feature type="compositionally biased region" description="Basic and acidic residues" evidence="6">
    <location>
        <begin position="96"/>
        <end position="107"/>
    </location>
</feature>
<feature type="region of interest" description="Disordered" evidence="6">
    <location>
        <begin position="17"/>
        <end position="107"/>
    </location>
</feature>
<dbReference type="GeneID" id="40727268"/>
<organism evidence="8 9">
    <name type="scientific">Sporisorium graminicola</name>
    <dbReference type="NCBI Taxonomy" id="280036"/>
    <lineage>
        <taxon>Eukaryota</taxon>
        <taxon>Fungi</taxon>
        <taxon>Dikarya</taxon>
        <taxon>Basidiomycota</taxon>
        <taxon>Ustilaginomycotina</taxon>
        <taxon>Ustilaginomycetes</taxon>
        <taxon>Ustilaginales</taxon>
        <taxon>Ustilaginaceae</taxon>
        <taxon>Sporisorium</taxon>
    </lineage>
</organism>
<dbReference type="SMART" id="SM00066">
    <property type="entry name" value="GAL4"/>
    <property type="match status" value="1"/>
</dbReference>
<feature type="compositionally biased region" description="Low complexity" evidence="6">
    <location>
        <begin position="292"/>
        <end position="305"/>
    </location>
</feature>
<gene>
    <name evidence="8" type="ORF">EX895_004373</name>
</gene>
<feature type="compositionally biased region" description="Low complexity" evidence="6">
    <location>
        <begin position="869"/>
        <end position="901"/>
    </location>
</feature>
<dbReference type="PANTHER" id="PTHR31845">
    <property type="entry name" value="FINGER DOMAIN PROTEIN, PUTATIVE-RELATED"/>
    <property type="match status" value="1"/>
</dbReference>
<comment type="subcellular location">
    <subcellularLocation>
        <location evidence="1">Nucleus</location>
    </subcellularLocation>
</comment>
<evidence type="ECO:0000313" key="9">
    <source>
        <dbReference type="Proteomes" id="UP000306050"/>
    </source>
</evidence>
<sequence length="1160" mass="126596">MNSLADAAIQASAVAAEASAATAAVSAASVPGDPTQVPLSTPDSASRPEDPSSVLGRSSSTHPPIPSLREADESTSPASNPETSIDMLNKNSADTPLRRALLDTEKPEKRGSNLACLKCRAIKVKCSRANAEDERCKRCNRLDLVCEFKEHHRGRKPKKRPRSEADSTGADEEDQLEDDEVDAASLSTKANTTSPIRIKARELSRSPPPPTPPKNHQQHQQYHTTSHKKGEHGRFNANEPPSPKLPSPKGSVHGRWFGPYLQPIPSFEDSLFSRKSQSLSHSNSAQHHHPHQQYSHQPQQGQQHQHSYHHDRSRELPPLSIQPSSSSNRNGLSPHDQCAWDRTSAWNSTQSSLHRAQQTPSAAPPAMASDLRDDAVRQHVVTMDQAHELFNYYFTELNPPLALLDASLHTVEHVRQSLPILFSTIISVASRFFLPQHHRQCHRIAKSILNMAAAEEICSMDHIQALILVITWKDPGDRTILRKAVRAIGYAYELGLHAAFDDFPTADSSSSTTRARSDSYSQRLKRRQDRDRQRTWIVLCLIHELVRRDDRNTKPRARIIPPEDYPDPNTWIKQSGDVLLPVDSRLAWSLDMSLLTLENEPFLDHINRSEDATPFESFFDRYRTRLDMLRKRYFDVRDGVFHPRLPMDKSAVAELPYLDAFRDFYICQSTWHWAAKVASNRRSRRSELAEQQDNARSAFWFAQTVDTAMRCMRLFAKDLCEPGYVRVGHDYLVISASEVTKWFYLYREHLDASTITTGVECLRATLRECSQPQRLASGEVVDTEREAPGYFVRFLGAIFEAGLDQSFERAKKRLAVDVERYRFKPSHWNEVGRGRAHSSSAADEHAAVRREMEAGPNAHASARRPPWVGAHSSYQQKQQQEQQQPGGGVAAAAAAPLAERGSGLDRTPHTSAMAPAGGSPPFRDVASATARYSTAPSLPRGRSEMGPSRVTTHAAPGGGGGATSYERASGGGIVEKSQTLPVVFGTQPDVSLSTANLNTGNSMAPHPAYLTSPGAGAAGQALPSGFAVQGGGTSWPPASTIASSWSNNSNSNSNNHSSAMVIGGGGGGGGGIIISNNQLGGLAATATAGADFSMPVGGFGGPSGLTSQTKTDASNSAATVVPLAADMGKNSIEGLAACLDTRDLTYWHGILGFDLTTPAV</sequence>
<dbReference type="PROSITE" id="PS50048">
    <property type="entry name" value="ZN2_CY6_FUNGAL_2"/>
    <property type="match status" value="1"/>
</dbReference>
<dbReference type="PANTHER" id="PTHR31845:SF19">
    <property type="entry name" value="TRANSCRIPTION FACTOR DOMAIN-CONTAINING PROTEIN"/>
    <property type="match status" value="1"/>
</dbReference>
<dbReference type="CDD" id="cd00067">
    <property type="entry name" value="GAL4"/>
    <property type="match status" value="1"/>
</dbReference>
<keyword evidence="3" id="KW-0238">DNA-binding</keyword>
<evidence type="ECO:0000259" key="7">
    <source>
        <dbReference type="PROSITE" id="PS50048"/>
    </source>
</evidence>
<feature type="compositionally biased region" description="Polar residues" evidence="6">
    <location>
        <begin position="74"/>
        <end position="83"/>
    </location>
</feature>
<dbReference type="RefSeq" id="XP_029738718.1">
    <property type="nucleotide sequence ID" value="XM_029884968.1"/>
</dbReference>
<dbReference type="FunFam" id="4.10.240.10:FF:000077">
    <property type="entry name" value="Uncharacterized protein"/>
    <property type="match status" value="1"/>
</dbReference>
<evidence type="ECO:0000256" key="3">
    <source>
        <dbReference type="ARBA" id="ARBA00023125"/>
    </source>
</evidence>
<feature type="region of interest" description="Disordered" evidence="6">
    <location>
        <begin position="852"/>
        <end position="968"/>
    </location>
</feature>
<feature type="region of interest" description="Disordered" evidence="6">
    <location>
        <begin position="505"/>
        <end position="526"/>
    </location>
</feature>
<proteinExistence type="predicted"/>
<dbReference type="OrthoDB" id="3163292at2759"/>
<evidence type="ECO:0000313" key="8">
    <source>
        <dbReference type="EMBL" id="TKY86733.1"/>
    </source>
</evidence>
<dbReference type="Gene3D" id="4.10.240.10">
    <property type="entry name" value="Zn(2)-C6 fungal-type DNA-binding domain"/>
    <property type="match status" value="1"/>
</dbReference>
<accession>A0A4U7KQZ3</accession>
<evidence type="ECO:0000256" key="4">
    <source>
        <dbReference type="ARBA" id="ARBA00023163"/>
    </source>
</evidence>
<protein>
    <recommendedName>
        <fullName evidence="7">Zn(2)-C6 fungal-type domain-containing protein</fullName>
    </recommendedName>
</protein>
<reference evidence="8 9" key="1">
    <citation type="submission" date="2019-05" db="EMBL/GenBank/DDBJ databases">
        <title>Sporisorium graminicola CBS 10092 draft sequencing and annotation.</title>
        <authorList>
            <person name="Solano-Gonzalez S."/>
            <person name="Caddick M.X."/>
            <person name="Darby A."/>
        </authorList>
    </citation>
    <scope>NUCLEOTIDE SEQUENCE [LARGE SCALE GENOMIC DNA]</scope>
    <source>
        <strain evidence="8 9">CBS 10092</strain>
    </source>
</reference>
<comment type="caution">
    <text evidence="8">The sequence shown here is derived from an EMBL/GenBank/DDBJ whole genome shotgun (WGS) entry which is preliminary data.</text>
</comment>
<dbReference type="GO" id="GO:0008270">
    <property type="term" value="F:zinc ion binding"/>
    <property type="evidence" value="ECO:0007669"/>
    <property type="project" value="InterPro"/>
</dbReference>
<evidence type="ECO:0000256" key="6">
    <source>
        <dbReference type="SAM" id="MobiDB-lite"/>
    </source>
</evidence>
<dbReference type="InterPro" id="IPR001138">
    <property type="entry name" value="Zn2Cys6_DnaBD"/>
</dbReference>
<feature type="compositionally biased region" description="Low complexity" evidence="6">
    <location>
        <begin position="17"/>
        <end position="30"/>
    </location>
</feature>
<feature type="compositionally biased region" description="Polar residues" evidence="6">
    <location>
        <begin position="344"/>
        <end position="361"/>
    </location>
</feature>
<dbReference type="GO" id="GO:0000981">
    <property type="term" value="F:DNA-binding transcription factor activity, RNA polymerase II-specific"/>
    <property type="evidence" value="ECO:0007669"/>
    <property type="project" value="InterPro"/>
</dbReference>
<dbReference type="PROSITE" id="PS00463">
    <property type="entry name" value="ZN2_CY6_FUNGAL_1"/>
    <property type="match status" value="1"/>
</dbReference>
<dbReference type="GO" id="GO:0005634">
    <property type="term" value="C:nucleus"/>
    <property type="evidence" value="ECO:0007669"/>
    <property type="project" value="UniProtKB-SubCell"/>
</dbReference>
<dbReference type="InterPro" id="IPR036864">
    <property type="entry name" value="Zn2-C6_fun-type_DNA-bd_sf"/>
</dbReference>
<name>A0A4U7KQZ3_9BASI</name>
<feature type="compositionally biased region" description="Acidic residues" evidence="6">
    <location>
        <begin position="169"/>
        <end position="182"/>
    </location>
</feature>
<dbReference type="GO" id="GO:0000976">
    <property type="term" value="F:transcription cis-regulatory region binding"/>
    <property type="evidence" value="ECO:0007669"/>
    <property type="project" value="TreeGrafter"/>
</dbReference>